<comment type="caution">
    <text evidence="2">The sequence shown here is derived from an EMBL/GenBank/DDBJ whole genome shotgun (WGS) entry which is preliminary data.</text>
</comment>
<evidence type="ECO:0000256" key="1">
    <source>
        <dbReference type="SAM" id="Phobius"/>
    </source>
</evidence>
<keyword evidence="1" id="KW-0812">Transmembrane</keyword>
<gene>
    <name evidence="2" type="ORF">PCOR1329_LOCUS66145</name>
</gene>
<evidence type="ECO:0000313" key="2">
    <source>
        <dbReference type="EMBL" id="CAK0884112.1"/>
    </source>
</evidence>
<keyword evidence="1" id="KW-0472">Membrane</keyword>
<dbReference type="EMBL" id="CAUYUJ010018504">
    <property type="protein sequence ID" value="CAK0884112.1"/>
    <property type="molecule type" value="Genomic_DNA"/>
</dbReference>
<proteinExistence type="predicted"/>
<evidence type="ECO:0000313" key="3">
    <source>
        <dbReference type="Proteomes" id="UP001189429"/>
    </source>
</evidence>
<accession>A0ABN9WEA4</accession>
<keyword evidence="1" id="KW-1133">Transmembrane helix</keyword>
<organism evidence="2 3">
    <name type="scientific">Prorocentrum cordatum</name>
    <dbReference type="NCBI Taxonomy" id="2364126"/>
    <lineage>
        <taxon>Eukaryota</taxon>
        <taxon>Sar</taxon>
        <taxon>Alveolata</taxon>
        <taxon>Dinophyceae</taxon>
        <taxon>Prorocentrales</taxon>
        <taxon>Prorocentraceae</taxon>
        <taxon>Prorocentrum</taxon>
    </lineage>
</organism>
<name>A0ABN9WEA4_9DINO</name>
<protein>
    <submittedName>
        <fullName evidence="2">Uncharacterized protein</fullName>
    </submittedName>
</protein>
<reference evidence="2" key="1">
    <citation type="submission" date="2023-10" db="EMBL/GenBank/DDBJ databases">
        <authorList>
            <person name="Chen Y."/>
            <person name="Shah S."/>
            <person name="Dougan E. K."/>
            <person name="Thang M."/>
            <person name="Chan C."/>
        </authorList>
    </citation>
    <scope>NUCLEOTIDE SEQUENCE [LARGE SCALE GENOMIC DNA]</scope>
</reference>
<sequence length="521" mass="58676">MDEVDIDAQILALPARRVYGGQSSGSSRNALTYAVFEDTRSKRGSAGLAKSWQMESFLQGFLSAFPMYAAAPTAFLLAAFYYAYVALRVVIRAGRPVFRHFAKFDACRATLFYAIELFPAPGESPFAPRLRVCSAAFLTYRNYYSDYLQAGPQAPLRTCIPELRIMDFSSLLFVSLQRHLHDVRRPTWEEIQRERGRANTSGLLTIDTLFKRRKVEDCVGHPQDDPFYDDWRGLGGCRLTPPTDRWFALLLECWHVAADVSPDVCWVLSTLSLTRSTGIFTCMVARLRKQPDMSVDDMVGVLRAVPAEDFKPQTHTFDTSTMSVSSVEEQIRAVLAALPNFVREVGCLQAWVRVKIANVGPFRKQHLLGNLACLQRRHPKTSLAACIPEGLFQFVDAPESGAMGGECKLLDTFAPLMSERNTSLVAKDFLRQYDTPKRIDGYLNLAQEVRAEDASMSEAKTLICDAYAFLRRPAVWPHLHRMKVQSAGGVFELLREREAFSFFMYLTNMCQACHSERDASS</sequence>
<dbReference type="Proteomes" id="UP001189429">
    <property type="component" value="Unassembled WGS sequence"/>
</dbReference>
<feature type="transmembrane region" description="Helical" evidence="1">
    <location>
        <begin position="67"/>
        <end position="91"/>
    </location>
</feature>
<keyword evidence="3" id="KW-1185">Reference proteome</keyword>